<dbReference type="Proteomes" id="UP000673691">
    <property type="component" value="Unassembled WGS sequence"/>
</dbReference>
<dbReference type="InterPro" id="IPR022648">
    <property type="entry name" value="Pr_cel_nuc_antig_N"/>
</dbReference>
<feature type="non-terminal residue" evidence="5">
    <location>
        <position position="260"/>
    </location>
</feature>
<name>A0A8H7ZLC3_9FUNG</name>
<protein>
    <submittedName>
        <fullName evidence="5">Proliferating cell nuclear antigen variant 1</fullName>
    </submittedName>
</protein>
<dbReference type="InterPro" id="IPR046938">
    <property type="entry name" value="DNA_clamp_sf"/>
</dbReference>
<dbReference type="Pfam" id="PF00705">
    <property type="entry name" value="PCNA_N"/>
    <property type="match status" value="2"/>
</dbReference>
<dbReference type="InterPro" id="IPR022659">
    <property type="entry name" value="Pr_cel_nuc_antig_CS"/>
</dbReference>
<feature type="domain" description="Proliferating cell nuclear antigen PCNA N-terminal" evidence="3">
    <location>
        <begin position="68"/>
        <end position="157"/>
    </location>
</feature>
<dbReference type="EMBL" id="JAEFCI010013032">
    <property type="protein sequence ID" value="KAG5455639.1"/>
    <property type="molecule type" value="Genomic_DNA"/>
</dbReference>
<dbReference type="GO" id="GO:0019985">
    <property type="term" value="P:translesion synthesis"/>
    <property type="evidence" value="ECO:0007669"/>
    <property type="project" value="TreeGrafter"/>
</dbReference>
<dbReference type="GO" id="GO:0006275">
    <property type="term" value="P:regulation of DNA replication"/>
    <property type="evidence" value="ECO:0007669"/>
    <property type="project" value="InterPro"/>
</dbReference>
<evidence type="ECO:0000259" key="4">
    <source>
        <dbReference type="Pfam" id="PF02747"/>
    </source>
</evidence>
<comment type="similarity">
    <text evidence="1">Belongs to the PCNA family.</text>
</comment>
<dbReference type="GO" id="GO:0003677">
    <property type="term" value="F:DNA binding"/>
    <property type="evidence" value="ECO:0007669"/>
    <property type="project" value="UniProtKB-KW"/>
</dbReference>
<dbReference type="CDD" id="cd00577">
    <property type="entry name" value="PCNA"/>
    <property type="match status" value="1"/>
</dbReference>
<evidence type="ECO:0000313" key="5">
    <source>
        <dbReference type="EMBL" id="KAG5455639.1"/>
    </source>
</evidence>
<keyword evidence="2" id="KW-0238">DNA-binding</keyword>
<dbReference type="Gene3D" id="3.10.150.10">
    <property type="entry name" value="DNA Polymerase III, subunit A, domain 2"/>
    <property type="match status" value="3"/>
</dbReference>
<gene>
    <name evidence="5" type="ORF">BJ554DRAFT_4875</name>
</gene>
<sequence length="260" mass="28563">MFEARMQQGSIIKKILDAVKDLINDANFDCSEEGISLQVQRTAFRFLPLFQVKFRPAGVNCQNTRICGAAALAMDNSHVALVALLLRSEGFDPYRCDRNLPLGINLSSLGKILKCAGNEDIITLKADDNGDVLSLVFETPESDKISEYDLKLMDIDSEHLGIPETEYDATIKMPSAEFARICRDLSTLSESVLVEASKEGIRFSAQGELGNGAITLKQNATVDDEEKATTIEMNQPVALTFSLKYLSNFTKATPLSKQVS</sequence>
<organism evidence="5 6">
    <name type="scientific">Olpidium bornovanus</name>
    <dbReference type="NCBI Taxonomy" id="278681"/>
    <lineage>
        <taxon>Eukaryota</taxon>
        <taxon>Fungi</taxon>
        <taxon>Fungi incertae sedis</taxon>
        <taxon>Olpidiomycota</taxon>
        <taxon>Olpidiomycotina</taxon>
        <taxon>Olpidiomycetes</taxon>
        <taxon>Olpidiales</taxon>
        <taxon>Olpidiaceae</taxon>
        <taxon>Olpidium</taxon>
    </lineage>
</organism>
<dbReference type="PANTHER" id="PTHR11352:SF0">
    <property type="entry name" value="PROLIFERATING CELL NUCLEAR ANTIGEN"/>
    <property type="match status" value="1"/>
</dbReference>
<evidence type="ECO:0000256" key="2">
    <source>
        <dbReference type="ARBA" id="ARBA00023125"/>
    </source>
</evidence>
<dbReference type="OrthoDB" id="534348at2759"/>
<evidence type="ECO:0000313" key="6">
    <source>
        <dbReference type="Proteomes" id="UP000673691"/>
    </source>
</evidence>
<dbReference type="AlphaFoldDB" id="A0A8H7ZLC3"/>
<evidence type="ECO:0000259" key="3">
    <source>
        <dbReference type="Pfam" id="PF00705"/>
    </source>
</evidence>
<keyword evidence="6" id="KW-1185">Reference proteome</keyword>
<dbReference type="GO" id="GO:0043626">
    <property type="term" value="C:PCNA complex"/>
    <property type="evidence" value="ECO:0007669"/>
    <property type="project" value="TreeGrafter"/>
</dbReference>
<dbReference type="GO" id="GO:0006298">
    <property type="term" value="P:mismatch repair"/>
    <property type="evidence" value="ECO:0007669"/>
    <property type="project" value="TreeGrafter"/>
</dbReference>
<reference evidence="5 6" key="1">
    <citation type="journal article" name="Sci. Rep.">
        <title>Genome-scale phylogenetic analyses confirm Olpidium as the closest living zoosporic fungus to the non-flagellated, terrestrial fungi.</title>
        <authorList>
            <person name="Chang Y."/>
            <person name="Rochon D."/>
            <person name="Sekimoto S."/>
            <person name="Wang Y."/>
            <person name="Chovatia M."/>
            <person name="Sandor L."/>
            <person name="Salamov A."/>
            <person name="Grigoriev I.V."/>
            <person name="Stajich J.E."/>
            <person name="Spatafora J.W."/>
        </authorList>
    </citation>
    <scope>NUCLEOTIDE SEQUENCE [LARGE SCALE GENOMIC DNA]</scope>
    <source>
        <strain evidence="5">S191</strain>
    </source>
</reference>
<accession>A0A8H7ZLC3</accession>
<dbReference type="NCBIfam" id="TIGR00590">
    <property type="entry name" value="pcna"/>
    <property type="match status" value="1"/>
</dbReference>
<dbReference type="GO" id="GO:0030337">
    <property type="term" value="F:DNA polymerase processivity factor activity"/>
    <property type="evidence" value="ECO:0007669"/>
    <property type="project" value="InterPro"/>
</dbReference>
<feature type="domain" description="Proliferating cell nuclear antigen PCNA N-terminal" evidence="3">
    <location>
        <begin position="1"/>
        <end position="40"/>
    </location>
</feature>
<proteinExistence type="inferred from homology"/>
<dbReference type="SUPFAM" id="SSF55979">
    <property type="entry name" value="DNA clamp"/>
    <property type="match status" value="3"/>
</dbReference>
<evidence type="ECO:0000256" key="1">
    <source>
        <dbReference type="ARBA" id="ARBA00010462"/>
    </source>
</evidence>
<dbReference type="Pfam" id="PF02747">
    <property type="entry name" value="PCNA_C"/>
    <property type="match status" value="1"/>
</dbReference>
<dbReference type="PROSITE" id="PS00293">
    <property type="entry name" value="PCNA_2"/>
    <property type="match status" value="1"/>
</dbReference>
<dbReference type="GO" id="GO:0006272">
    <property type="term" value="P:leading strand elongation"/>
    <property type="evidence" value="ECO:0007669"/>
    <property type="project" value="TreeGrafter"/>
</dbReference>
<dbReference type="InterPro" id="IPR000730">
    <property type="entry name" value="Pr_cel_nuc_antig"/>
</dbReference>
<comment type="caution">
    <text evidence="5">The sequence shown here is derived from an EMBL/GenBank/DDBJ whole genome shotgun (WGS) entry which is preliminary data.</text>
</comment>
<dbReference type="InterPro" id="IPR022649">
    <property type="entry name" value="Pr_cel_nuc_antig_C"/>
</dbReference>
<dbReference type="PANTHER" id="PTHR11352">
    <property type="entry name" value="PROLIFERATING CELL NUCLEAR ANTIGEN"/>
    <property type="match status" value="1"/>
</dbReference>
<feature type="domain" description="Proliferating cell nuclear antigen PCNA C-terminal" evidence="4">
    <location>
        <begin position="161"/>
        <end position="259"/>
    </location>
</feature>